<name>A0AAD4QRU7_9AGAM</name>
<dbReference type="Gene3D" id="1.20.5.510">
    <property type="entry name" value="Single helix bin"/>
    <property type="match status" value="1"/>
</dbReference>
<feature type="region of interest" description="Disordered" evidence="1">
    <location>
        <begin position="255"/>
        <end position="306"/>
    </location>
</feature>
<evidence type="ECO:0000256" key="1">
    <source>
        <dbReference type="SAM" id="MobiDB-lite"/>
    </source>
</evidence>
<feature type="region of interest" description="Disordered" evidence="1">
    <location>
        <begin position="165"/>
        <end position="194"/>
    </location>
</feature>
<gene>
    <name evidence="4" type="ORF">B0F90DRAFT_732901</name>
</gene>
<evidence type="ECO:0000313" key="5">
    <source>
        <dbReference type="Proteomes" id="UP001203297"/>
    </source>
</evidence>
<organism evidence="4 5">
    <name type="scientific">Multifurca ochricompacta</name>
    <dbReference type="NCBI Taxonomy" id="376703"/>
    <lineage>
        <taxon>Eukaryota</taxon>
        <taxon>Fungi</taxon>
        <taxon>Dikarya</taxon>
        <taxon>Basidiomycota</taxon>
        <taxon>Agaricomycotina</taxon>
        <taxon>Agaricomycetes</taxon>
        <taxon>Russulales</taxon>
        <taxon>Russulaceae</taxon>
        <taxon>Multifurca</taxon>
    </lineage>
</organism>
<feature type="chain" id="PRO_5042205073" evidence="3">
    <location>
        <begin position="20"/>
        <end position="306"/>
    </location>
</feature>
<dbReference type="EMBL" id="WTXG01000003">
    <property type="protein sequence ID" value="KAI0306316.1"/>
    <property type="molecule type" value="Genomic_DNA"/>
</dbReference>
<keyword evidence="3" id="KW-0732">Signal</keyword>
<keyword evidence="2" id="KW-1133">Transmembrane helix</keyword>
<feature type="compositionally biased region" description="Polar residues" evidence="1">
    <location>
        <begin position="165"/>
        <end position="176"/>
    </location>
</feature>
<dbReference type="AlphaFoldDB" id="A0AAD4QRU7"/>
<proteinExistence type="predicted"/>
<evidence type="ECO:0000313" key="4">
    <source>
        <dbReference type="EMBL" id="KAI0306316.1"/>
    </source>
</evidence>
<accession>A0AAD4QRU7</accession>
<feature type="compositionally biased region" description="Low complexity" evidence="1">
    <location>
        <begin position="177"/>
        <end position="194"/>
    </location>
</feature>
<keyword evidence="2" id="KW-0812">Transmembrane</keyword>
<keyword evidence="5" id="KW-1185">Reference proteome</keyword>
<feature type="transmembrane region" description="Helical" evidence="2">
    <location>
        <begin position="195"/>
        <end position="221"/>
    </location>
</feature>
<keyword evidence="2" id="KW-0472">Membrane</keyword>
<protein>
    <submittedName>
        <fullName evidence="4">Uncharacterized protein</fullName>
    </submittedName>
</protein>
<sequence length="306" mass="31993">MFGSFLAFSSLLLIGSARAQVNAPNCTDSSFSWSYNSLQQNPCWVASYLAATCNDGVFAIPALLPQHSYTGPNGPDNSDLCKCNTVVYNLISACDACQGESWIPYSTWSYNCTASSPPGSFANSIPAGTIVPHWAYLDTSSTGDTWNITTAQLAGGTAPLISTSTRATQSTLSPGATSPVPSTQSNSSSKSSSNAGAIAGGVVGGVVGAALIAGIVVWFVIRRRRARSAPSTTYMSGQGGDMSQVTSPYPLFIESPKLYDPSDPSTYPTHGAPSPTIRTTNQSNQYHGSTSELQPNRQAYSGLPEV</sequence>
<evidence type="ECO:0000256" key="3">
    <source>
        <dbReference type="SAM" id="SignalP"/>
    </source>
</evidence>
<feature type="signal peptide" evidence="3">
    <location>
        <begin position="1"/>
        <end position="19"/>
    </location>
</feature>
<reference evidence="4" key="1">
    <citation type="journal article" date="2022" name="New Phytol.">
        <title>Evolutionary transition to the ectomycorrhizal habit in the genomes of a hyperdiverse lineage of mushroom-forming fungi.</title>
        <authorList>
            <person name="Looney B."/>
            <person name="Miyauchi S."/>
            <person name="Morin E."/>
            <person name="Drula E."/>
            <person name="Courty P.E."/>
            <person name="Kohler A."/>
            <person name="Kuo A."/>
            <person name="LaButti K."/>
            <person name="Pangilinan J."/>
            <person name="Lipzen A."/>
            <person name="Riley R."/>
            <person name="Andreopoulos W."/>
            <person name="He G."/>
            <person name="Johnson J."/>
            <person name="Nolan M."/>
            <person name="Tritt A."/>
            <person name="Barry K.W."/>
            <person name="Grigoriev I.V."/>
            <person name="Nagy L.G."/>
            <person name="Hibbett D."/>
            <person name="Henrissat B."/>
            <person name="Matheny P.B."/>
            <person name="Labbe J."/>
            <person name="Martin F.M."/>
        </authorList>
    </citation>
    <scope>NUCLEOTIDE SEQUENCE</scope>
    <source>
        <strain evidence="4">BPL690</strain>
    </source>
</reference>
<feature type="compositionally biased region" description="Polar residues" evidence="1">
    <location>
        <begin position="276"/>
        <end position="299"/>
    </location>
</feature>
<dbReference type="Proteomes" id="UP001203297">
    <property type="component" value="Unassembled WGS sequence"/>
</dbReference>
<evidence type="ECO:0000256" key="2">
    <source>
        <dbReference type="SAM" id="Phobius"/>
    </source>
</evidence>
<comment type="caution">
    <text evidence="4">The sequence shown here is derived from an EMBL/GenBank/DDBJ whole genome shotgun (WGS) entry which is preliminary data.</text>
</comment>